<dbReference type="InterPro" id="IPR036047">
    <property type="entry name" value="F-box-like_dom_sf"/>
</dbReference>
<dbReference type="SUPFAM" id="SSF81383">
    <property type="entry name" value="F-box domain"/>
    <property type="match status" value="1"/>
</dbReference>
<accession>A0AAV6WMJ5</accession>
<dbReference type="PANTHER" id="PTHR31293:SF12">
    <property type="entry name" value="RNI-LIKE SUPERFAMILY PROTEIN"/>
    <property type="match status" value="1"/>
</dbReference>
<dbReference type="AlphaFoldDB" id="A0AAV6WMJ5"/>
<dbReference type="InterPro" id="IPR055294">
    <property type="entry name" value="FBL60-like"/>
</dbReference>
<name>A0AAV6WMJ5_9LAMI</name>
<evidence type="ECO:0000313" key="2">
    <source>
        <dbReference type="EMBL" id="KAG8371924.1"/>
    </source>
</evidence>
<organism evidence="2 3">
    <name type="scientific">Buddleja alternifolia</name>
    <dbReference type="NCBI Taxonomy" id="168488"/>
    <lineage>
        <taxon>Eukaryota</taxon>
        <taxon>Viridiplantae</taxon>
        <taxon>Streptophyta</taxon>
        <taxon>Embryophyta</taxon>
        <taxon>Tracheophyta</taxon>
        <taxon>Spermatophyta</taxon>
        <taxon>Magnoliopsida</taxon>
        <taxon>eudicotyledons</taxon>
        <taxon>Gunneridae</taxon>
        <taxon>Pentapetalae</taxon>
        <taxon>asterids</taxon>
        <taxon>lamiids</taxon>
        <taxon>Lamiales</taxon>
        <taxon>Scrophulariaceae</taxon>
        <taxon>Buddlejeae</taxon>
        <taxon>Buddleja</taxon>
    </lineage>
</organism>
<gene>
    <name evidence="2" type="ORF">BUALT_Bualt12G0013400</name>
</gene>
<comment type="caution">
    <text evidence="2">The sequence shown here is derived from an EMBL/GenBank/DDBJ whole genome shotgun (WGS) entry which is preliminary data.</text>
</comment>
<dbReference type="Proteomes" id="UP000826271">
    <property type="component" value="Unassembled WGS sequence"/>
</dbReference>
<dbReference type="InterPro" id="IPR055357">
    <property type="entry name" value="LRR_At1g61320_AtMIF1"/>
</dbReference>
<dbReference type="InterPro" id="IPR032675">
    <property type="entry name" value="LRR_dom_sf"/>
</dbReference>
<dbReference type="EMBL" id="WHWC01000012">
    <property type="protein sequence ID" value="KAG8371924.1"/>
    <property type="molecule type" value="Genomic_DNA"/>
</dbReference>
<reference evidence="2" key="1">
    <citation type="submission" date="2019-10" db="EMBL/GenBank/DDBJ databases">
        <authorList>
            <person name="Zhang R."/>
            <person name="Pan Y."/>
            <person name="Wang J."/>
            <person name="Ma R."/>
            <person name="Yu S."/>
        </authorList>
    </citation>
    <scope>NUCLEOTIDE SEQUENCE</scope>
    <source>
        <strain evidence="2">LA-IB0</strain>
        <tissue evidence="2">Leaf</tissue>
    </source>
</reference>
<evidence type="ECO:0000259" key="1">
    <source>
        <dbReference type="Pfam" id="PF23622"/>
    </source>
</evidence>
<protein>
    <recommendedName>
        <fullName evidence="1">At1g61320/AtMIF1 LRR domain-containing protein</fullName>
    </recommendedName>
</protein>
<dbReference type="Gene3D" id="3.80.10.10">
    <property type="entry name" value="Ribonuclease Inhibitor"/>
    <property type="match status" value="1"/>
</dbReference>
<evidence type="ECO:0000313" key="3">
    <source>
        <dbReference type="Proteomes" id="UP000826271"/>
    </source>
</evidence>
<keyword evidence="3" id="KW-1185">Reference proteome</keyword>
<proteinExistence type="predicted"/>
<dbReference type="Pfam" id="PF23622">
    <property type="entry name" value="LRR_At1g61320_AtMIF1"/>
    <property type="match status" value="1"/>
</dbReference>
<dbReference type="SUPFAM" id="SSF52047">
    <property type="entry name" value="RNI-like"/>
    <property type="match status" value="1"/>
</dbReference>
<sequence>MPRDRLSTLSDSLLIHILSLLRTKKAVMTCVLSKRWRFLWTDLSEFTFYDFSSKIENIRKLVDFVNRTLVLCNGELAKRFEIGFNYANCFASAVNAWIEFAVKYRVKNIALTLFHYSKDKYILPQIMYSHSSLEILSLRNCIITPRGRVEWGSLKGLYLKKVELHQPVITEILSGCPVLCSLYLEACSGFDRLEVNSQSLMSLTVNENESFLAISAPSIHCLEISACSKQRFRLKNISSLVEASIDFDMDLDAINYVWKLFVSLQHVKNLNLGTRCIKVLSMLAKNGLLLPIPKQDCRTLNMLMNKPSIPHIDRLLGLFPDLETLVIKRSYLPYQDGEGHDLYACDLKCDLLHLKSVDVEMFEESYLGGPMLKLVQLLLKKAIVLEKMVIKVKFWGLSSTRHSSCYIKIAEMLLSYPSSSPKAVVVLVDDSD</sequence>
<feature type="domain" description="At1g61320/AtMIF1 LRR" evidence="1">
    <location>
        <begin position="82"/>
        <end position="274"/>
    </location>
</feature>
<dbReference type="PANTHER" id="PTHR31293">
    <property type="entry name" value="RNI-LIKE SUPERFAMILY PROTEIN"/>
    <property type="match status" value="1"/>
</dbReference>